<accession>A0ABR3AAT6</accession>
<reference evidence="2 3" key="1">
    <citation type="submission" date="2024-05" db="EMBL/GenBank/DDBJ databases">
        <title>A draft genome resource for the thread blight pathogen Marasmius tenuissimus strain MS-2.</title>
        <authorList>
            <person name="Yulfo-Soto G.E."/>
            <person name="Baruah I.K."/>
            <person name="Amoako-Attah I."/>
            <person name="Bukari Y."/>
            <person name="Meinhardt L.W."/>
            <person name="Bailey B.A."/>
            <person name="Cohen S.P."/>
        </authorList>
    </citation>
    <scope>NUCLEOTIDE SEQUENCE [LARGE SCALE GENOMIC DNA]</scope>
    <source>
        <strain evidence="2 3">MS-2</strain>
    </source>
</reference>
<feature type="chain" id="PRO_5046734492" evidence="1">
    <location>
        <begin position="16"/>
        <end position="1013"/>
    </location>
</feature>
<dbReference type="InterPro" id="IPR053161">
    <property type="entry name" value="Ulvan_degrading_GH"/>
</dbReference>
<comment type="caution">
    <text evidence="2">The sequence shown here is derived from an EMBL/GenBank/DDBJ whole genome shotgun (WGS) entry which is preliminary data.</text>
</comment>
<dbReference type="InterPro" id="IPR008979">
    <property type="entry name" value="Galactose-bd-like_sf"/>
</dbReference>
<feature type="signal peptide" evidence="1">
    <location>
        <begin position="1"/>
        <end position="15"/>
    </location>
</feature>
<evidence type="ECO:0000313" key="3">
    <source>
        <dbReference type="Proteomes" id="UP001437256"/>
    </source>
</evidence>
<dbReference type="Pfam" id="PF17132">
    <property type="entry name" value="Glyco_hydro_106"/>
    <property type="match status" value="1"/>
</dbReference>
<dbReference type="SUPFAM" id="SSF49785">
    <property type="entry name" value="Galactose-binding domain-like"/>
    <property type="match status" value="1"/>
</dbReference>
<organism evidence="2 3">
    <name type="scientific">Marasmius tenuissimus</name>
    <dbReference type="NCBI Taxonomy" id="585030"/>
    <lineage>
        <taxon>Eukaryota</taxon>
        <taxon>Fungi</taxon>
        <taxon>Dikarya</taxon>
        <taxon>Basidiomycota</taxon>
        <taxon>Agaricomycotina</taxon>
        <taxon>Agaricomycetes</taxon>
        <taxon>Agaricomycetidae</taxon>
        <taxon>Agaricales</taxon>
        <taxon>Marasmiineae</taxon>
        <taxon>Marasmiaceae</taxon>
        <taxon>Marasmius</taxon>
    </lineage>
</organism>
<keyword evidence="1" id="KW-0732">Signal</keyword>
<evidence type="ECO:0000313" key="2">
    <source>
        <dbReference type="EMBL" id="KAL0071085.1"/>
    </source>
</evidence>
<gene>
    <name evidence="2" type="ORF">AAF712_001643</name>
</gene>
<sequence>MLALTIILIAVNAFALSPKEPEDRGTFLNPKTGPKWRYWIQDSFVDPEVLRRDVTEMSKVGSSGFELLSYQSYGGDTLIDPTDAAFGSDAFLDVTKTLAQAAKDNGLTMDLTLGPNQGAGVPVKPEDVDQEGMLTELVFGSHFLNPGESFDGPLPDPVIIPFVDAEGIIRSANTTQKFLIAVIGAQLVKGQERNATRVSLDFATVVDLTDQVQNSATVSWTPESDGTSQSVLLAYYYRRSGFPEARGGFNGAVDDKPGSWGSFVIDHFSAKGANISSSFIERNILSRDGIGELFAEPGVGGYMWQDSMEFKTQVWWTPDLAKRFEERHGYSVNKALPVFHALVPGHGEFSKGVDVNQTFDYGGTTNAWALTEDYRDTLTSLYAEYMLAFNDWAASIGLQFSNQPAYNFQLDVGASAAIPAVPEIESLALPLIDYARQLSGGVHLGNRPIFSSETGARFGRAMAFTMAQLLEDSKRQFAGHVNLLVIHGYSYSGAYPETTWPGLCTFSYDFADMHGPRMPAWNYYNGYMSYLARHQYILQSGVPKVDVALYRRAYNLTQYFVSPFPSDSLILDGYTYEYVSPENFKLPGISVSDGRLAIEGPAYKAFVLSRIQNVTVDAAEKLVEFAEDGLPIVIAGGVPVGIPGFDVDGTQNDRVNQLLQQLTALPVVRVVDDEEAVPDALESLGVSPAAHIDPSSASLYTIRRDEDSTVSHFFLYNQDEVAINVTLTLEATGTPFILDAWSGDITPVAIWNATDEEHITIPGVQLAANQTMLFAVTSEDNFEGVSAPSVHISSADSDVFASLGPVDVEIRSFTAGSKEVVLSNGQRRTVNLSLEGEIERELTGWQLNITAWTPPADLSQVDSVLVPHPVIDLSHRGLVPWDQLEGHANTSGVGTYTTTFEWAHDKNGGVGAQLDFGVVVHTLKAWLNGEVLPTADLTRPVVDITSFVREGTNVLRVDVASTLLNAVNAAPQVRSLGQLRTDTAQMLLPNQHYGLVAPLRLIPYGRETIVLDM</sequence>
<dbReference type="PANTHER" id="PTHR36848">
    <property type="entry name" value="DNA-BINDING PROTEIN (PUTATIVE SECRETED PROTEIN)-RELATED"/>
    <property type="match status" value="1"/>
</dbReference>
<dbReference type="Proteomes" id="UP001437256">
    <property type="component" value="Unassembled WGS sequence"/>
</dbReference>
<keyword evidence="3" id="KW-1185">Reference proteome</keyword>
<protein>
    <submittedName>
        <fullName evidence="2">Uncharacterized protein</fullName>
    </submittedName>
</protein>
<dbReference type="EMBL" id="JBBXMP010000004">
    <property type="protein sequence ID" value="KAL0071085.1"/>
    <property type="molecule type" value="Genomic_DNA"/>
</dbReference>
<proteinExistence type="predicted"/>
<evidence type="ECO:0000256" key="1">
    <source>
        <dbReference type="SAM" id="SignalP"/>
    </source>
</evidence>
<dbReference type="PANTHER" id="PTHR36848:SF2">
    <property type="entry name" value="SECRETED PROTEIN"/>
    <property type="match status" value="1"/>
</dbReference>
<name>A0ABR3AAT6_9AGAR</name>
<dbReference type="Gene3D" id="2.60.120.260">
    <property type="entry name" value="Galactose-binding domain-like"/>
    <property type="match status" value="1"/>
</dbReference>